<evidence type="ECO:0000313" key="3">
    <source>
        <dbReference type="Proteomes" id="UP000300142"/>
    </source>
</evidence>
<evidence type="ECO:0000256" key="1">
    <source>
        <dbReference type="SAM" id="MobiDB-lite"/>
    </source>
</evidence>
<name>A0A480A6G8_9CYAN</name>
<feature type="compositionally biased region" description="Low complexity" evidence="1">
    <location>
        <begin position="19"/>
        <end position="30"/>
    </location>
</feature>
<dbReference type="AlphaFoldDB" id="A0A480A6G8"/>
<organism evidence="2 3">
    <name type="scientific">Sphaerospermopsis reniformis</name>
    <dbReference type="NCBI Taxonomy" id="531300"/>
    <lineage>
        <taxon>Bacteria</taxon>
        <taxon>Bacillati</taxon>
        <taxon>Cyanobacteriota</taxon>
        <taxon>Cyanophyceae</taxon>
        <taxon>Nostocales</taxon>
        <taxon>Aphanizomenonaceae</taxon>
        <taxon>Sphaerospermopsis</taxon>
    </lineage>
</organism>
<feature type="region of interest" description="Disordered" evidence="1">
    <location>
        <begin position="1"/>
        <end position="75"/>
    </location>
</feature>
<comment type="caution">
    <text evidence="2">The sequence shown here is derived from an EMBL/GenBank/DDBJ whole genome shotgun (WGS) entry which is preliminary data.</text>
</comment>
<proteinExistence type="predicted"/>
<dbReference type="Proteomes" id="UP000300142">
    <property type="component" value="Unassembled WGS sequence"/>
</dbReference>
<reference evidence="3" key="1">
    <citation type="submission" date="2019-02" db="EMBL/GenBank/DDBJ databases">
        <title>Draft genome sequence of Sphaerospermopsis reniformis NIES-1949.</title>
        <authorList>
            <person name="Yamaguchi H."/>
            <person name="Suzuki S."/>
            <person name="Kawachi M."/>
        </authorList>
    </citation>
    <scope>NUCLEOTIDE SEQUENCE [LARGE SCALE GENOMIC DNA]</scope>
    <source>
        <strain evidence="3">NIES-1949</strain>
    </source>
</reference>
<keyword evidence="3" id="KW-1185">Reference proteome</keyword>
<sequence length="125" mass="13671">MYTIRHSSYEHISSPPLPSLSSTTLTTRSSINHHQPPLTNPQSSIPTHHSPIPNHPSPITNHQSPSPISPAPVSTWNAEQVAKAAKSLAEFFRGEIISLTDDVLDLSATGVSPDVEIYETDYDYD</sequence>
<accession>A0A480A6G8</accession>
<protein>
    <submittedName>
        <fullName evidence="2">DNA polymerase III subunits gamma and tau</fullName>
    </submittedName>
</protein>
<dbReference type="EMBL" id="BJCE01000419">
    <property type="protein sequence ID" value="GCL40112.1"/>
    <property type="molecule type" value="Genomic_DNA"/>
</dbReference>
<evidence type="ECO:0000313" key="2">
    <source>
        <dbReference type="EMBL" id="GCL40112.1"/>
    </source>
</evidence>
<gene>
    <name evidence="2" type="ORF">SR1949_52460</name>
</gene>
<feature type="compositionally biased region" description="Low complexity" evidence="1">
    <location>
        <begin position="43"/>
        <end position="62"/>
    </location>
</feature>